<dbReference type="FunFam" id="1.10.510.10:FF:000388">
    <property type="entry name" value="Leucine-rich repeat receptor-like tyrosine-protein kinase PXC3"/>
    <property type="match status" value="1"/>
</dbReference>
<dbReference type="Gene3D" id="3.30.200.20">
    <property type="entry name" value="Phosphorylase Kinase, domain 1"/>
    <property type="match status" value="1"/>
</dbReference>
<evidence type="ECO:0000313" key="16">
    <source>
        <dbReference type="EMBL" id="KAK1306764.1"/>
    </source>
</evidence>
<keyword evidence="8" id="KW-0067">ATP-binding</keyword>
<dbReference type="EMBL" id="JAUJYO010000010">
    <property type="protein sequence ID" value="KAK1306764.1"/>
    <property type="molecule type" value="Genomic_DNA"/>
</dbReference>
<dbReference type="AlphaFoldDB" id="A0AAV9E0I4"/>
<dbReference type="InterPro" id="IPR032675">
    <property type="entry name" value="LRR_dom_sf"/>
</dbReference>
<feature type="signal peptide" evidence="14">
    <location>
        <begin position="1"/>
        <end position="18"/>
    </location>
</feature>
<accession>A0AAV9E0I4</accession>
<proteinExistence type="predicted"/>
<dbReference type="InterPro" id="IPR011009">
    <property type="entry name" value="Kinase-like_dom_sf"/>
</dbReference>
<feature type="transmembrane region" description="Helical" evidence="13">
    <location>
        <begin position="489"/>
        <end position="513"/>
    </location>
</feature>
<reference evidence="16" key="2">
    <citation type="submission" date="2023-06" db="EMBL/GenBank/DDBJ databases">
        <authorList>
            <person name="Ma L."/>
            <person name="Liu K.-W."/>
            <person name="Li Z."/>
            <person name="Hsiao Y.-Y."/>
            <person name="Qi Y."/>
            <person name="Fu T."/>
            <person name="Tang G."/>
            <person name="Zhang D."/>
            <person name="Sun W.-H."/>
            <person name="Liu D.-K."/>
            <person name="Li Y."/>
            <person name="Chen G.-Z."/>
            <person name="Liu X.-D."/>
            <person name="Liao X.-Y."/>
            <person name="Jiang Y.-T."/>
            <person name="Yu X."/>
            <person name="Hao Y."/>
            <person name="Huang J."/>
            <person name="Zhao X.-W."/>
            <person name="Ke S."/>
            <person name="Chen Y.-Y."/>
            <person name="Wu W.-L."/>
            <person name="Hsu J.-L."/>
            <person name="Lin Y.-F."/>
            <person name="Huang M.-D."/>
            <person name="Li C.-Y."/>
            <person name="Huang L."/>
            <person name="Wang Z.-W."/>
            <person name="Zhao X."/>
            <person name="Zhong W.-Y."/>
            <person name="Peng D.-H."/>
            <person name="Ahmad S."/>
            <person name="Lan S."/>
            <person name="Zhang J.-S."/>
            <person name="Tsai W.-C."/>
            <person name="Van De Peer Y."/>
            <person name="Liu Z.-J."/>
        </authorList>
    </citation>
    <scope>NUCLEOTIDE SEQUENCE</scope>
    <source>
        <strain evidence="16">CP</strain>
        <tissue evidence="16">Leaves</tissue>
    </source>
</reference>
<evidence type="ECO:0000313" key="17">
    <source>
        <dbReference type="Proteomes" id="UP001180020"/>
    </source>
</evidence>
<evidence type="ECO:0000256" key="14">
    <source>
        <dbReference type="SAM" id="SignalP"/>
    </source>
</evidence>
<dbReference type="Gene3D" id="1.10.510.10">
    <property type="entry name" value="Transferase(Phosphotransferase) domain 1"/>
    <property type="match status" value="1"/>
</dbReference>
<dbReference type="InterPro" id="IPR050647">
    <property type="entry name" value="Plant_LRR-RLKs"/>
</dbReference>
<dbReference type="SUPFAM" id="SSF52047">
    <property type="entry name" value="RNI-like"/>
    <property type="match status" value="1"/>
</dbReference>
<dbReference type="InterPro" id="IPR000719">
    <property type="entry name" value="Prot_kinase_dom"/>
</dbReference>
<evidence type="ECO:0000256" key="13">
    <source>
        <dbReference type="SAM" id="Phobius"/>
    </source>
</evidence>
<dbReference type="InterPro" id="IPR001611">
    <property type="entry name" value="Leu-rich_rpt"/>
</dbReference>
<protein>
    <submittedName>
        <fullName evidence="16">Leucine-rich repeat receptor-like tyrosine-protein kinase</fullName>
    </submittedName>
</protein>
<evidence type="ECO:0000256" key="8">
    <source>
        <dbReference type="ARBA" id="ARBA00022840"/>
    </source>
</evidence>
<evidence type="ECO:0000256" key="3">
    <source>
        <dbReference type="ARBA" id="ARBA00022679"/>
    </source>
</evidence>
<dbReference type="GO" id="GO:0004672">
    <property type="term" value="F:protein kinase activity"/>
    <property type="evidence" value="ECO:0007669"/>
    <property type="project" value="InterPro"/>
</dbReference>
<keyword evidence="3" id="KW-0808">Transferase</keyword>
<dbReference type="Gene3D" id="3.80.10.10">
    <property type="entry name" value="Ribonuclease Inhibitor"/>
    <property type="match status" value="2"/>
</dbReference>
<keyword evidence="6" id="KW-0677">Repeat</keyword>
<reference evidence="16" key="1">
    <citation type="journal article" date="2023" name="Nat. Commun.">
        <title>Diploid and tetraploid genomes of Acorus and the evolution of monocots.</title>
        <authorList>
            <person name="Ma L."/>
            <person name="Liu K.W."/>
            <person name="Li Z."/>
            <person name="Hsiao Y.Y."/>
            <person name="Qi Y."/>
            <person name="Fu T."/>
            <person name="Tang G.D."/>
            <person name="Zhang D."/>
            <person name="Sun W.H."/>
            <person name="Liu D.K."/>
            <person name="Li Y."/>
            <person name="Chen G.Z."/>
            <person name="Liu X.D."/>
            <person name="Liao X.Y."/>
            <person name="Jiang Y.T."/>
            <person name="Yu X."/>
            <person name="Hao Y."/>
            <person name="Huang J."/>
            <person name="Zhao X.W."/>
            <person name="Ke S."/>
            <person name="Chen Y.Y."/>
            <person name="Wu W.L."/>
            <person name="Hsu J.L."/>
            <person name="Lin Y.F."/>
            <person name="Huang M.D."/>
            <person name="Li C.Y."/>
            <person name="Huang L."/>
            <person name="Wang Z.W."/>
            <person name="Zhao X."/>
            <person name="Zhong W.Y."/>
            <person name="Peng D.H."/>
            <person name="Ahmad S."/>
            <person name="Lan S."/>
            <person name="Zhang J.S."/>
            <person name="Tsai W.C."/>
            <person name="Van de Peer Y."/>
            <person name="Liu Z.J."/>
        </authorList>
    </citation>
    <scope>NUCLEOTIDE SEQUENCE</scope>
    <source>
        <strain evidence="16">CP</strain>
    </source>
</reference>
<keyword evidence="2" id="KW-0433">Leucine-rich repeat</keyword>
<sequence>MASILYLSLLMVLSLSEAQPPDQPTMSALRTALTGLDWPPTGDVSDYCSWRGIKCDSNQSVIELDLSRRNLQGNLSSISGLALLRVLDLSFNSFVGSIPDSLESLSLLEILDFSSNKFEGPIIPGLGRLSGLKSLNLSYNFLTGRIPDEMKSIEGLEELQLSGNNLSGSIPLWLVGPIPGSIFFSGRLEILILTLNELNGSIPDSIGNCRGLSNVRIGNNRLTGPVPEAIGKVSGLTYFEADNNRLSGGVSLGFARCMNLTLLNLASNQLSSVIPPELGWLKNLQELIISDNGLTGEIPMSLLTCKSLNKLDLSNNGFNGSLPRGLCNGTRLQFLLLNGNSLTGEVPPEIGNCGRLLQLQLGGNYLTGLIPPDVGRMKNLQIALNLSFNGFKGPIPRDLGKLDKLVSLDVSNNQLTGSVPAELKGMLSLIEVNFSNNLLMGPIPIFGPFQKSLSSSFLGNKGLCGYPLNQSCDGSYGVEENHHKVSYKIVLAVIGSGLTVFMAVMVVVVLFMVRERQEMAAKAAAAAEGNEISNAPLVVVGNVFVENLKQAIDLESAVKASLKDSNKVGSGTFSTTYKAVMPSGLVLSVKQLKSIDRTVVHYQTKMVRELERLGNLCHENLMRPIGYVIYEDVALLLHHHMLNGTLFRLLHESSKLDFEPDWPRRLSIAVGIAEGLAFLHHVAIIHLDISSCNVFLDAGFKPLIGEIEVAKLLDPSKGTASISAVAGSFGYIPPEYAYTMQVTAPGNVYSYGVVLLEILTSRPPVDEAFGEGIDLVKWVHGASGRGETPEQIMDSRLSTVSFAWRRQMLGVLKVAMSCTETTPAKRPKMKKVVEMLLEAK</sequence>
<dbReference type="Pfam" id="PF00069">
    <property type="entry name" value="Pkinase"/>
    <property type="match status" value="1"/>
</dbReference>
<evidence type="ECO:0000256" key="5">
    <source>
        <dbReference type="ARBA" id="ARBA00022729"/>
    </source>
</evidence>
<evidence type="ECO:0000256" key="12">
    <source>
        <dbReference type="ARBA" id="ARBA00023180"/>
    </source>
</evidence>
<gene>
    <name evidence="16" type="ORF">QJS10_CPA10g00214</name>
</gene>
<dbReference type="PROSITE" id="PS50011">
    <property type="entry name" value="PROTEIN_KINASE_DOM"/>
    <property type="match status" value="1"/>
</dbReference>
<dbReference type="PROSITE" id="PS00109">
    <property type="entry name" value="PROTEIN_KINASE_TYR"/>
    <property type="match status" value="1"/>
</dbReference>
<keyword evidence="16" id="KW-0418">Kinase</keyword>
<organism evidence="16 17">
    <name type="scientific">Acorus calamus</name>
    <name type="common">Sweet flag</name>
    <dbReference type="NCBI Taxonomy" id="4465"/>
    <lineage>
        <taxon>Eukaryota</taxon>
        <taxon>Viridiplantae</taxon>
        <taxon>Streptophyta</taxon>
        <taxon>Embryophyta</taxon>
        <taxon>Tracheophyta</taxon>
        <taxon>Spermatophyta</taxon>
        <taxon>Magnoliopsida</taxon>
        <taxon>Liliopsida</taxon>
        <taxon>Acoraceae</taxon>
        <taxon>Acorus</taxon>
    </lineage>
</organism>
<dbReference type="PANTHER" id="PTHR48056">
    <property type="entry name" value="LRR RECEPTOR-LIKE SERINE/THREONINE-PROTEIN KINASE-RELATED"/>
    <property type="match status" value="1"/>
</dbReference>
<evidence type="ECO:0000256" key="7">
    <source>
        <dbReference type="ARBA" id="ARBA00022741"/>
    </source>
</evidence>
<dbReference type="GO" id="GO:0005524">
    <property type="term" value="F:ATP binding"/>
    <property type="evidence" value="ECO:0007669"/>
    <property type="project" value="UniProtKB-KW"/>
</dbReference>
<dbReference type="InterPro" id="IPR003591">
    <property type="entry name" value="Leu-rich_rpt_typical-subtyp"/>
</dbReference>
<dbReference type="Pfam" id="PF00560">
    <property type="entry name" value="LRR_1"/>
    <property type="match status" value="9"/>
</dbReference>
<evidence type="ECO:0000256" key="11">
    <source>
        <dbReference type="ARBA" id="ARBA00023170"/>
    </source>
</evidence>
<evidence type="ECO:0000259" key="15">
    <source>
        <dbReference type="PROSITE" id="PS50011"/>
    </source>
</evidence>
<evidence type="ECO:0000256" key="4">
    <source>
        <dbReference type="ARBA" id="ARBA00022692"/>
    </source>
</evidence>
<dbReference type="SUPFAM" id="SSF56112">
    <property type="entry name" value="Protein kinase-like (PK-like)"/>
    <property type="match status" value="1"/>
</dbReference>
<dbReference type="GO" id="GO:0099402">
    <property type="term" value="P:plant organ development"/>
    <property type="evidence" value="ECO:0007669"/>
    <property type="project" value="UniProtKB-ARBA"/>
</dbReference>
<evidence type="ECO:0000256" key="10">
    <source>
        <dbReference type="ARBA" id="ARBA00023136"/>
    </source>
</evidence>
<dbReference type="GO" id="GO:0009653">
    <property type="term" value="P:anatomical structure morphogenesis"/>
    <property type="evidence" value="ECO:0007669"/>
    <property type="project" value="UniProtKB-ARBA"/>
</dbReference>
<dbReference type="GO" id="GO:0033612">
    <property type="term" value="F:receptor serine/threonine kinase binding"/>
    <property type="evidence" value="ECO:0007669"/>
    <property type="project" value="TreeGrafter"/>
</dbReference>
<evidence type="ECO:0000256" key="6">
    <source>
        <dbReference type="ARBA" id="ARBA00022737"/>
    </source>
</evidence>
<dbReference type="FunFam" id="3.80.10.10:FF:000400">
    <property type="entry name" value="Nuclear pore complex protein NUP107"/>
    <property type="match status" value="1"/>
</dbReference>
<dbReference type="GO" id="GO:0016020">
    <property type="term" value="C:membrane"/>
    <property type="evidence" value="ECO:0007669"/>
    <property type="project" value="UniProtKB-SubCell"/>
</dbReference>
<dbReference type="FunFam" id="3.80.10.10:FF:000095">
    <property type="entry name" value="LRR receptor-like serine/threonine-protein kinase GSO1"/>
    <property type="match status" value="1"/>
</dbReference>
<dbReference type="PANTHER" id="PTHR48056:SF40">
    <property type="entry name" value="LEUCINE-RICH REPEAT RECEPTOR-LIKE TYROSINE-PROTEIN KINASE PXC3"/>
    <property type="match status" value="1"/>
</dbReference>
<feature type="chain" id="PRO_5043821462" evidence="14">
    <location>
        <begin position="19"/>
        <end position="840"/>
    </location>
</feature>
<keyword evidence="7" id="KW-0547">Nucleotide-binding</keyword>
<comment type="caution">
    <text evidence="16">The sequence shown here is derived from an EMBL/GenBank/DDBJ whole genome shotgun (WGS) entry which is preliminary data.</text>
</comment>
<name>A0AAV9E0I4_ACOCL</name>
<keyword evidence="4 13" id="KW-0812">Transmembrane</keyword>
<dbReference type="InterPro" id="IPR008266">
    <property type="entry name" value="Tyr_kinase_AS"/>
</dbReference>
<feature type="domain" description="Protein kinase" evidence="15">
    <location>
        <begin position="562"/>
        <end position="840"/>
    </location>
</feature>
<keyword evidence="5 14" id="KW-0732">Signal</keyword>
<evidence type="ECO:0000256" key="9">
    <source>
        <dbReference type="ARBA" id="ARBA00022989"/>
    </source>
</evidence>
<dbReference type="SMART" id="SM00369">
    <property type="entry name" value="LRR_TYP"/>
    <property type="match status" value="5"/>
</dbReference>
<dbReference type="FunFam" id="3.30.200.20:FF:000454">
    <property type="entry name" value="Leucine-rich repeat receptor-like tyrosine-protein kinase PXC3"/>
    <property type="match status" value="1"/>
</dbReference>
<evidence type="ECO:0000256" key="1">
    <source>
        <dbReference type="ARBA" id="ARBA00004479"/>
    </source>
</evidence>
<dbReference type="Proteomes" id="UP001180020">
    <property type="component" value="Unassembled WGS sequence"/>
</dbReference>
<keyword evidence="17" id="KW-1185">Reference proteome</keyword>
<keyword evidence="11 16" id="KW-0675">Receptor</keyword>
<keyword evidence="12" id="KW-0325">Glycoprotein</keyword>
<keyword evidence="10 13" id="KW-0472">Membrane</keyword>
<evidence type="ECO:0000256" key="2">
    <source>
        <dbReference type="ARBA" id="ARBA00022614"/>
    </source>
</evidence>
<comment type="subcellular location">
    <subcellularLocation>
        <location evidence="1">Membrane</location>
        <topology evidence="1">Single-pass type I membrane protein</topology>
    </subcellularLocation>
</comment>
<keyword evidence="9 13" id="KW-1133">Transmembrane helix</keyword>